<sequence length="297" mass="31809">MASNTSIAITVAQAVAFLTRPLTATYGKSTVARLQTILEASLTAYYAPTWSPSDPRSGSGRRSLTLSPTCLPPRCIYQACLESGVQWFDWIALLGGMEFDLFVDPGLVSLRFGKRGTPGANLVTVWADQATVPVIATHHRKTSSLEDAHMHAATLQAALDAQRKTFAQRVSERDMHEDDELFAMIAGEISAPAWEGPAPFPRTRSSSPLSTMSTHSRSSSRSSNSSSGFSAASAASSATSYVSNPGSGRSSQTMSRRERARQARVYVDQSKNAVTPYDNGKTTVLTGGVMLGGPRRV</sequence>
<feature type="domain" description="Anti-proliferative protein" evidence="3">
    <location>
        <begin position="11"/>
        <end position="117"/>
    </location>
</feature>
<dbReference type="GO" id="GO:0005634">
    <property type="term" value="C:nucleus"/>
    <property type="evidence" value="ECO:0007669"/>
    <property type="project" value="TreeGrafter"/>
</dbReference>
<dbReference type="InterPro" id="IPR033332">
    <property type="entry name" value="BTG"/>
</dbReference>
<proteinExistence type="inferred from homology"/>
<dbReference type="EMBL" id="VDMD01000023">
    <property type="protein sequence ID" value="TRM60126.1"/>
    <property type="molecule type" value="Genomic_DNA"/>
</dbReference>
<dbReference type="Proteomes" id="UP000320762">
    <property type="component" value="Unassembled WGS sequence"/>
</dbReference>
<organism evidence="4 5">
    <name type="scientific">Schizophyllum amplum</name>
    <dbReference type="NCBI Taxonomy" id="97359"/>
    <lineage>
        <taxon>Eukaryota</taxon>
        <taxon>Fungi</taxon>
        <taxon>Dikarya</taxon>
        <taxon>Basidiomycota</taxon>
        <taxon>Agaricomycotina</taxon>
        <taxon>Agaricomycetes</taxon>
        <taxon>Agaricomycetidae</taxon>
        <taxon>Agaricales</taxon>
        <taxon>Schizophyllaceae</taxon>
        <taxon>Schizophyllum</taxon>
    </lineage>
</organism>
<dbReference type="AlphaFoldDB" id="A0A550C5Y5"/>
<dbReference type="PANTHER" id="PTHR22978:SF22">
    <property type="entry name" value="BTG FAMILY PROTEIN"/>
    <property type="match status" value="1"/>
</dbReference>
<dbReference type="Pfam" id="PF07742">
    <property type="entry name" value="BTG"/>
    <property type="match status" value="1"/>
</dbReference>
<dbReference type="OrthoDB" id="19928at2759"/>
<dbReference type="STRING" id="97359.A0A550C5Y5"/>
<feature type="compositionally biased region" description="Low complexity" evidence="2">
    <location>
        <begin position="202"/>
        <end position="243"/>
    </location>
</feature>
<comment type="caution">
    <text evidence="4">The sequence shown here is derived from an EMBL/GenBank/DDBJ whole genome shotgun (WGS) entry which is preliminary data.</text>
</comment>
<gene>
    <name evidence="4" type="ORF">BD626DRAFT_435873</name>
</gene>
<evidence type="ECO:0000256" key="2">
    <source>
        <dbReference type="SAM" id="MobiDB-lite"/>
    </source>
</evidence>
<dbReference type="InterPro" id="IPR002087">
    <property type="entry name" value="Anti_prolifrtn"/>
</dbReference>
<dbReference type="PANTHER" id="PTHR22978">
    <property type="entry name" value="B-CELL TRANSLOCATION GENE"/>
    <property type="match status" value="1"/>
</dbReference>
<name>A0A550C5Y5_9AGAR</name>
<keyword evidence="5" id="KW-1185">Reference proteome</keyword>
<dbReference type="SUPFAM" id="SSF160696">
    <property type="entry name" value="BTG domain-like"/>
    <property type="match status" value="1"/>
</dbReference>
<accession>A0A550C5Y5</accession>
<dbReference type="InterPro" id="IPR036054">
    <property type="entry name" value="BTG-like_sf"/>
</dbReference>
<protein>
    <recommendedName>
        <fullName evidence="3">Anti-proliferative protein domain-containing protein</fullName>
    </recommendedName>
</protein>
<feature type="region of interest" description="Disordered" evidence="2">
    <location>
        <begin position="193"/>
        <end position="274"/>
    </location>
</feature>
<dbReference type="GO" id="GO:0005737">
    <property type="term" value="C:cytoplasm"/>
    <property type="evidence" value="ECO:0007669"/>
    <property type="project" value="TreeGrafter"/>
</dbReference>
<dbReference type="Gene3D" id="3.90.640.90">
    <property type="entry name" value="Anti-proliferative protein, N-terminal domain"/>
    <property type="match status" value="1"/>
</dbReference>
<comment type="similarity">
    <text evidence="1">Belongs to the BTG family.</text>
</comment>
<reference evidence="4 5" key="1">
    <citation type="journal article" date="2019" name="New Phytol.">
        <title>Comparative genomics reveals unique wood-decay strategies and fruiting body development in the Schizophyllaceae.</title>
        <authorList>
            <person name="Almasi E."/>
            <person name="Sahu N."/>
            <person name="Krizsan K."/>
            <person name="Balint B."/>
            <person name="Kovacs G.M."/>
            <person name="Kiss B."/>
            <person name="Cseklye J."/>
            <person name="Drula E."/>
            <person name="Henrissat B."/>
            <person name="Nagy I."/>
            <person name="Chovatia M."/>
            <person name="Adam C."/>
            <person name="LaButti K."/>
            <person name="Lipzen A."/>
            <person name="Riley R."/>
            <person name="Grigoriev I.V."/>
            <person name="Nagy L.G."/>
        </authorList>
    </citation>
    <scope>NUCLEOTIDE SEQUENCE [LARGE SCALE GENOMIC DNA]</scope>
    <source>
        <strain evidence="4 5">NL-1724</strain>
    </source>
</reference>
<evidence type="ECO:0000313" key="4">
    <source>
        <dbReference type="EMBL" id="TRM60126.1"/>
    </source>
</evidence>
<evidence type="ECO:0000256" key="1">
    <source>
        <dbReference type="ARBA" id="ARBA00007989"/>
    </source>
</evidence>
<evidence type="ECO:0000259" key="3">
    <source>
        <dbReference type="Pfam" id="PF07742"/>
    </source>
</evidence>
<feature type="compositionally biased region" description="Polar residues" evidence="2">
    <location>
        <begin position="244"/>
        <end position="254"/>
    </location>
</feature>
<evidence type="ECO:0000313" key="5">
    <source>
        <dbReference type="Proteomes" id="UP000320762"/>
    </source>
</evidence>